<protein>
    <recommendedName>
        <fullName evidence="1">Pili assembly chaperone N-terminal domain-containing protein</fullName>
    </recommendedName>
</protein>
<dbReference type="EMBL" id="VSSQ01009490">
    <property type="protein sequence ID" value="MPM41786.1"/>
    <property type="molecule type" value="Genomic_DNA"/>
</dbReference>
<dbReference type="GO" id="GO:0030288">
    <property type="term" value="C:outer membrane-bounded periplasmic space"/>
    <property type="evidence" value="ECO:0007669"/>
    <property type="project" value="InterPro"/>
</dbReference>
<evidence type="ECO:0000259" key="1">
    <source>
        <dbReference type="Pfam" id="PF00345"/>
    </source>
</evidence>
<dbReference type="InterPro" id="IPR013783">
    <property type="entry name" value="Ig-like_fold"/>
</dbReference>
<feature type="domain" description="Pili assembly chaperone N-terminal" evidence="1">
    <location>
        <begin position="42"/>
        <end position="153"/>
    </location>
</feature>
<dbReference type="AlphaFoldDB" id="A0A644ZLY0"/>
<dbReference type="InterPro" id="IPR016147">
    <property type="entry name" value="Pili_assmbl_chaperone_N"/>
</dbReference>
<dbReference type="SUPFAM" id="SSF49354">
    <property type="entry name" value="PapD-like"/>
    <property type="match status" value="1"/>
</dbReference>
<reference evidence="2" key="1">
    <citation type="submission" date="2019-08" db="EMBL/GenBank/DDBJ databases">
        <authorList>
            <person name="Kucharzyk K."/>
            <person name="Murdoch R.W."/>
            <person name="Higgins S."/>
            <person name="Loffler F."/>
        </authorList>
    </citation>
    <scope>NUCLEOTIDE SEQUENCE</scope>
</reference>
<name>A0A644ZLY0_9ZZZZ</name>
<dbReference type="GO" id="GO:0071555">
    <property type="term" value="P:cell wall organization"/>
    <property type="evidence" value="ECO:0007669"/>
    <property type="project" value="InterPro"/>
</dbReference>
<dbReference type="PANTHER" id="PTHR30251">
    <property type="entry name" value="PILUS ASSEMBLY CHAPERONE"/>
    <property type="match status" value="1"/>
</dbReference>
<dbReference type="Pfam" id="PF00345">
    <property type="entry name" value="PapD_N"/>
    <property type="match status" value="1"/>
</dbReference>
<organism evidence="2">
    <name type="scientific">bioreactor metagenome</name>
    <dbReference type="NCBI Taxonomy" id="1076179"/>
    <lineage>
        <taxon>unclassified sequences</taxon>
        <taxon>metagenomes</taxon>
        <taxon>ecological metagenomes</taxon>
    </lineage>
</organism>
<evidence type="ECO:0000313" key="2">
    <source>
        <dbReference type="EMBL" id="MPM41786.1"/>
    </source>
</evidence>
<dbReference type="Gene3D" id="2.60.40.10">
    <property type="entry name" value="Immunoglobulins"/>
    <property type="match status" value="1"/>
</dbReference>
<gene>
    <name evidence="2" type="ORF">SDC9_88445</name>
</gene>
<dbReference type="PANTHER" id="PTHR30251:SF4">
    <property type="entry name" value="SLR1668 PROTEIN"/>
    <property type="match status" value="1"/>
</dbReference>
<sequence length="265" mass="29783">MFMRHNPGWRALIAIVSLLMLCAAWPARANSNLLVWPIDPVIEHDERATALWIENRGREPVHLQVRVFTWNQPDGENAYATQSQVVSSPPMFQVAAGQRQLIRLTRTGEQAVGVQHAYRVVLDEIPRPRTAEDNGGAPPTLQFQMRYSIPLFLYGKGLWNKERHDRKRDPATAAQPALRWHTELRDGRPFLVVHNTGPIHARLTDVRLDSPAKSIKVSEGMLGYVLPGSFMRWPLAEGAATQGQLTAKVNGSREPITIERRSSAP</sequence>
<accession>A0A644ZLY0</accession>
<dbReference type="InterPro" id="IPR008962">
    <property type="entry name" value="PapD-like_sf"/>
</dbReference>
<dbReference type="InterPro" id="IPR050643">
    <property type="entry name" value="Periplasmic_pilus_chap"/>
</dbReference>
<proteinExistence type="predicted"/>
<comment type="caution">
    <text evidence="2">The sequence shown here is derived from an EMBL/GenBank/DDBJ whole genome shotgun (WGS) entry which is preliminary data.</text>
</comment>